<dbReference type="PANTHER" id="PTHR10744:SF1">
    <property type="entry name" value="SMALL RIBOSOMAL SUBUNIT PROTEIN US17M"/>
    <property type="match status" value="1"/>
</dbReference>
<comment type="subunit">
    <text evidence="6">Part of the 30S ribosomal subunit.</text>
</comment>
<dbReference type="EMBL" id="CP062796">
    <property type="protein sequence ID" value="QUL97695.1"/>
    <property type="molecule type" value="Genomic_DNA"/>
</dbReference>
<evidence type="ECO:0000256" key="2">
    <source>
        <dbReference type="ARBA" id="ARBA00022730"/>
    </source>
</evidence>
<organism evidence="8">
    <name type="scientific">Candidatus Fermentithermobacillus carboniphilus</name>
    <dbReference type="NCBI Taxonomy" id="3085328"/>
    <lineage>
        <taxon>Bacteria</taxon>
        <taxon>Bacillati</taxon>
        <taxon>Bacillota</taxon>
        <taxon>Candidatus Fermentithermobacillia</taxon>
        <taxon>Candidatus Fermentithermobacillales</taxon>
        <taxon>Candidatus Fermentithermobacillaceae</taxon>
        <taxon>Candidatus Fermentithermobacillus</taxon>
    </lineage>
</organism>
<dbReference type="GO" id="GO:0003735">
    <property type="term" value="F:structural constituent of ribosome"/>
    <property type="evidence" value="ECO:0007669"/>
    <property type="project" value="UniProtKB-UniRule"/>
</dbReference>
<dbReference type="GO" id="GO:0006412">
    <property type="term" value="P:translation"/>
    <property type="evidence" value="ECO:0007669"/>
    <property type="project" value="UniProtKB-UniRule"/>
</dbReference>
<dbReference type="GO" id="GO:0019843">
    <property type="term" value="F:rRNA binding"/>
    <property type="evidence" value="ECO:0007669"/>
    <property type="project" value="UniProtKB-UniRule"/>
</dbReference>
<keyword evidence="3 6" id="KW-0694">RNA-binding</keyword>
<dbReference type="SUPFAM" id="SSF50249">
    <property type="entry name" value="Nucleic acid-binding proteins"/>
    <property type="match status" value="1"/>
</dbReference>
<proteinExistence type="inferred from homology"/>
<dbReference type="Pfam" id="PF00366">
    <property type="entry name" value="Ribosomal_S17"/>
    <property type="match status" value="1"/>
</dbReference>
<dbReference type="InterPro" id="IPR019979">
    <property type="entry name" value="Ribosomal_uS17_CS"/>
</dbReference>
<evidence type="ECO:0000256" key="4">
    <source>
        <dbReference type="ARBA" id="ARBA00022980"/>
    </source>
</evidence>
<dbReference type="AlphaFoldDB" id="A0AAT9LCS7"/>
<reference evidence="8" key="1">
    <citation type="submission" date="2020-10" db="EMBL/GenBank/DDBJ databases">
        <authorList>
            <person name="Kadnikov V."/>
            <person name="Beletsky A.V."/>
            <person name="Mardanov A.V."/>
            <person name="Karnachuk O.V."/>
            <person name="Ravin N.V."/>
        </authorList>
    </citation>
    <scope>NUCLEOTIDE SEQUENCE</scope>
    <source>
        <strain evidence="8">Bu02</strain>
    </source>
</reference>
<evidence type="ECO:0000256" key="5">
    <source>
        <dbReference type="ARBA" id="ARBA00023274"/>
    </source>
</evidence>
<dbReference type="Gene3D" id="2.40.50.140">
    <property type="entry name" value="Nucleic acid-binding proteins"/>
    <property type="match status" value="1"/>
</dbReference>
<dbReference type="PROSITE" id="PS00056">
    <property type="entry name" value="RIBOSOMAL_S17"/>
    <property type="match status" value="1"/>
</dbReference>
<evidence type="ECO:0000256" key="7">
    <source>
        <dbReference type="RuleBase" id="RU003872"/>
    </source>
</evidence>
<keyword evidence="5 6" id="KW-0687">Ribonucleoprotein</keyword>
<dbReference type="KEGG" id="fcz:IMF26_06120"/>
<protein>
    <recommendedName>
        <fullName evidence="6">Small ribosomal subunit protein uS17</fullName>
    </recommendedName>
</protein>
<name>A0AAT9LCS7_9FIRM</name>
<gene>
    <name evidence="6 8" type="primary">rpsQ</name>
    <name evidence="8" type="ORF">IMF26_06120</name>
</gene>
<comment type="similarity">
    <text evidence="1 6 7">Belongs to the universal ribosomal protein uS17 family.</text>
</comment>
<evidence type="ECO:0000313" key="8">
    <source>
        <dbReference type="EMBL" id="QUL97695.1"/>
    </source>
</evidence>
<keyword evidence="4 6" id="KW-0689">Ribosomal protein</keyword>
<evidence type="ECO:0000256" key="1">
    <source>
        <dbReference type="ARBA" id="ARBA00010254"/>
    </source>
</evidence>
<dbReference type="PRINTS" id="PR00973">
    <property type="entry name" value="RIBOSOMALS17"/>
</dbReference>
<comment type="function">
    <text evidence="6">One of the primary rRNA binding proteins, it binds specifically to the 5'-end of 16S ribosomal RNA.</text>
</comment>
<dbReference type="GO" id="GO:0022627">
    <property type="term" value="C:cytosolic small ribosomal subunit"/>
    <property type="evidence" value="ECO:0007669"/>
    <property type="project" value="UniProtKB-UniRule"/>
</dbReference>
<keyword evidence="2 6" id="KW-0699">rRNA-binding</keyword>
<dbReference type="InterPro" id="IPR019984">
    <property type="entry name" value="Ribosomal_uS17_bact/chlr"/>
</dbReference>
<evidence type="ECO:0000256" key="3">
    <source>
        <dbReference type="ARBA" id="ARBA00022884"/>
    </source>
</evidence>
<sequence length="92" mass="10563">MERGRRKELTGVVVSDKMDKTRVIAIETWKVHPIYGKRVRATRKVKAHDEENASRTGDKVRLVETRPLSKEKRWRIAEILERGAGLVGGERA</sequence>
<dbReference type="CDD" id="cd00364">
    <property type="entry name" value="Ribosomal_uS17"/>
    <property type="match status" value="1"/>
</dbReference>
<dbReference type="HAMAP" id="MF_01345_B">
    <property type="entry name" value="Ribosomal_uS17_B"/>
    <property type="match status" value="1"/>
</dbReference>
<evidence type="ECO:0000256" key="6">
    <source>
        <dbReference type="HAMAP-Rule" id="MF_01345"/>
    </source>
</evidence>
<dbReference type="NCBIfam" id="NF004123">
    <property type="entry name" value="PRK05610.1"/>
    <property type="match status" value="1"/>
</dbReference>
<dbReference type="NCBIfam" id="TIGR03635">
    <property type="entry name" value="uS17_bact"/>
    <property type="match status" value="1"/>
</dbReference>
<dbReference type="InterPro" id="IPR000266">
    <property type="entry name" value="Ribosomal_uS17"/>
</dbReference>
<accession>A0AAT9LCS7</accession>
<dbReference type="PANTHER" id="PTHR10744">
    <property type="entry name" value="40S RIBOSOMAL PROTEIN S11 FAMILY MEMBER"/>
    <property type="match status" value="1"/>
</dbReference>
<reference evidence="8" key="2">
    <citation type="journal article" date="2023" name="Biology">
        <title>Prokaryotic Life Associated with Coal-Fire Gas Vents Revealed by Metagenomics.</title>
        <authorList>
            <person name="Kadnikov V.V."/>
            <person name="Mardanov A.V."/>
            <person name="Beletsky A.V."/>
            <person name="Karnachuk O.V."/>
            <person name="Ravin N.V."/>
        </authorList>
    </citation>
    <scope>NUCLEOTIDE SEQUENCE</scope>
    <source>
        <strain evidence="8">Bu02</strain>
    </source>
</reference>
<dbReference type="InterPro" id="IPR012340">
    <property type="entry name" value="NA-bd_OB-fold"/>
</dbReference>